<dbReference type="Pfam" id="PF00373">
    <property type="entry name" value="FERM_M"/>
    <property type="match status" value="1"/>
</dbReference>
<dbReference type="PROSITE" id="PS00661">
    <property type="entry name" value="FERM_2"/>
    <property type="match status" value="1"/>
</dbReference>
<dbReference type="GO" id="GO:0005856">
    <property type="term" value="C:cytoskeleton"/>
    <property type="evidence" value="ECO:0007669"/>
    <property type="project" value="TreeGrafter"/>
</dbReference>
<dbReference type="InterPro" id="IPR029071">
    <property type="entry name" value="Ubiquitin-like_domsf"/>
</dbReference>
<organism evidence="7 8">
    <name type="scientific">Plectus sambesii</name>
    <dbReference type="NCBI Taxonomy" id="2011161"/>
    <lineage>
        <taxon>Eukaryota</taxon>
        <taxon>Metazoa</taxon>
        <taxon>Ecdysozoa</taxon>
        <taxon>Nematoda</taxon>
        <taxon>Chromadorea</taxon>
        <taxon>Plectida</taxon>
        <taxon>Plectina</taxon>
        <taxon>Plectoidea</taxon>
        <taxon>Plectidae</taxon>
        <taxon>Plectus</taxon>
    </lineage>
</organism>
<dbReference type="InterPro" id="IPR018980">
    <property type="entry name" value="FERM_PH-like_C"/>
</dbReference>
<name>A0A914W524_9BILA</name>
<dbReference type="CDD" id="cd14473">
    <property type="entry name" value="FERM_B-lobe"/>
    <property type="match status" value="1"/>
</dbReference>
<evidence type="ECO:0000256" key="4">
    <source>
        <dbReference type="ARBA" id="ARBA00022490"/>
    </source>
</evidence>
<dbReference type="FunFam" id="3.10.20.90:FF:000039">
    <property type="entry name" value="Tyrosine-protein phosphatase non-receptor type"/>
    <property type="match status" value="1"/>
</dbReference>
<dbReference type="Pfam" id="PF09380">
    <property type="entry name" value="FERM_C"/>
    <property type="match status" value="1"/>
</dbReference>
<dbReference type="PANTHER" id="PTHR23280:SF27">
    <property type="entry name" value="TYROSINE-PROTEIN PHOSPHATASE NON-RECEPTOR TYPE"/>
    <property type="match status" value="1"/>
</dbReference>
<dbReference type="GO" id="GO:0008092">
    <property type="term" value="F:cytoskeletal protein binding"/>
    <property type="evidence" value="ECO:0007669"/>
    <property type="project" value="InterPro"/>
</dbReference>
<dbReference type="Gene3D" id="2.30.29.30">
    <property type="entry name" value="Pleckstrin-homology domain (PH domain)/Phosphotyrosine-binding domain (PTB)"/>
    <property type="match status" value="1"/>
</dbReference>
<evidence type="ECO:0000313" key="7">
    <source>
        <dbReference type="Proteomes" id="UP000887566"/>
    </source>
</evidence>
<dbReference type="InterPro" id="IPR018979">
    <property type="entry name" value="FERM_N"/>
</dbReference>
<comment type="subcellular location">
    <subcellularLocation>
        <location evidence="2">Cell junction</location>
        <location evidence="2">Adherens junction</location>
    </subcellularLocation>
    <subcellularLocation>
        <location evidence="5">Cell projection</location>
        <location evidence="5">Rhabdomere</location>
    </subcellularLocation>
    <subcellularLocation>
        <location evidence="1">Cytoplasm</location>
    </subcellularLocation>
</comment>
<dbReference type="PRINTS" id="PR00935">
    <property type="entry name" value="BAND41"/>
</dbReference>
<dbReference type="GO" id="GO:0031032">
    <property type="term" value="P:actomyosin structure organization"/>
    <property type="evidence" value="ECO:0007669"/>
    <property type="project" value="TreeGrafter"/>
</dbReference>
<dbReference type="SUPFAM" id="SSF47031">
    <property type="entry name" value="Second domain of FERM"/>
    <property type="match status" value="1"/>
</dbReference>
<dbReference type="PRINTS" id="PR00661">
    <property type="entry name" value="ERMFAMILY"/>
</dbReference>
<evidence type="ECO:0000259" key="6">
    <source>
        <dbReference type="PROSITE" id="PS50057"/>
    </source>
</evidence>
<dbReference type="FunFam" id="2.30.29.30:FF:000002">
    <property type="entry name" value="Band 4.1-like protein 5 isoform 1"/>
    <property type="match status" value="1"/>
</dbReference>
<proteinExistence type="predicted"/>
<dbReference type="InterPro" id="IPR019749">
    <property type="entry name" value="Band_41_domain"/>
</dbReference>
<dbReference type="WBParaSite" id="PSAMB.scaffold319size56836.g4726.t1">
    <property type="protein sequence ID" value="PSAMB.scaffold319size56836.g4726.t1"/>
    <property type="gene ID" value="PSAMB.scaffold319size56836.g4726"/>
</dbReference>
<evidence type="ECO:0000256" key="5">
    <source>
        <dbReference type="ARBA" id="ARBA00043944"/>
    </source>
</evidence>
<dbReference type="InterPro" id="IPR000299">
    <property type="entry name" value="FERM_domain"/>
</dbReference>
<keyword evidence="7" id="KW-1185">Reference proteome</keyword>
<dbReference type="InterPro" id="IPR000798">
    <property type="entry name" value="Ez/rad/moesin-like"/>
</dbReference>
<dbReference type="PROSITE" id="PS50057">
    <property type="entry name" value="FERM_3"/>
    <property type="match status" value="1"/>
</dbReference>
<dbReference type="SMART" id="SM01196">
    <property type="entry name" value="FERM_C"/>
    <property type="match status" value="1"/>
</dbReference>
<dbReference type="Pfam" id="PF08736">
    <property type="entry name" value="FA"/>
    <property type="match status" value="1"/>
</dbReference>
<feature type="domain" description="FERM" evidence="6">
    <location>
        <begin position="28"/>
        <end position="314"/>
    </location>
</feature>
<dbReference type="SMART" id="SM01195">
    <property type="entry name" value="FA"/>
    <property type="match status" value="1"/>
</dbReference>
<evidence type="ECO:0000256" key="2">
    <source>
        <dbReference type="ARBA" id="ARBA00004536"/>
    </source>
</evidence>
<dbReference type="PANTHER" id="PTHR23280">
    <property type="entry name" value="4.1 G PROTEIN"/>
    <property type="match status" value="1"/>
</dbReference>
<dbReference type="InterPro" id="IPR019747">
    <property type="entry name" value="FERM_CS"/>
</dbReference>
<dbReference type="InterPro" id="IPR014352">
    <property type="entry name" value="FERM/acyl-CoA-bd_prot_sf"/>
</dbReference>
<dbReference type="GO" id="GO:0016020">
    <property type="term" value="C:membrane"/>
    <property type="evidence" value="ECO:0007669"/>
    <property type="project" value="UniProtKB-ARBA"/>
</dbReference>
<accession>A0A914W524</accession>
<dbReference type="FunFam" id="1.20.80.10:FF:000003">
    <property type="entry name" value="Tyrosine-protein phosphatase non-receptor type 4"/>
    <property type="match status" value="1"/>
</dbReference>
<evidence type="ECO:0000313" key="8">
    <source>
        <dbReference type="WBParaSite" id="PSAMB.scaffold319size56836.g4726.t1"/>
    </source>
</evidence>
<dbReference type="SUPFAM" id="SSF50729">
    <property type="entry name" value="PH domain-like"/>
    <property type="match status" value="1"/>
</dbReference>
<dbReference type="PROSITE" id="PS00660">
    <property type="entry name" value="FERM_1"/>
    <property type="match status" value="1"/>
</dbReference>
<sequence>MMRFGSGSYNVRDSETVKDGGRQLQRTLICSVHFLDTSHQDFELDRNARGQDLLDRVFEHLELIEKDFFGLQFIDVPQEETENNMRWLDPTKSIRKQMQCPPYLLYFRVKFYVSDPSKLIEEYTRYHFYMEIRKDILDGRLVCPESSAALLGSYAAQSEFGDYCPQEHGETYLDGYQFIPNQTTSLLKKIQELHKLHRGQSPAEAEFNFLDHAKRLEMYGVDLYGAKDPQGTSLHLGVTSYGLAVFQNFVKINSFSWSRIMKLSFKRKQFFVQIRGLEEADADTVVVFNLSTTQSCKLLWKSCIEHHTFFRLIAPPTQPSRSLFSLGSRYRYSGRTEYQTLEEMKRRARIERTFHRSGSKMSYARSTVGPSSLLGERRLSSAVDSTANTPLASPVINGRRESRELTNGFCRAFLPRGADESQSPAMMRTSTRASSFVPPSGAWMAASTTPNNNNGVHLPVGNRLSRSWSAAARNGPYRYCPRPSLCYALHRC</sequence>
<dbReference type="Gene3D" id="3.10.20.90">
    <property type="entry name" value="Phosphatidylinositol 3-kinase Catalytic Subunit, Chain A, domain 1"/>
    <property type="match status" value="1"/>
</dbReference>
<dbReference type="InterPro" id="IPR035963">
    <property type="entry name" value="FERM_2"/>
</dbReference>
<dbReference type="AlphaFoldDB" id="A0A914W524"/>
<dbReference type="SUPFAM" id="SSF54236">
    <property type="entry name" value="Ubiquitin-like"/>
    <property type="match status" value="1"/>
</dbReference>
<dbReference type="InterPro" id="IPR014847">
    <property type="entry name" value="FA"/>
</dbReference>
<keyword evidence="4" id="KW-0963">Cytoplasm</keyword>
<protein>
    <recommendedName>
        <fullName evidence="3">Moesin/ezrin/radixin homolog 1</fullName>
    </recommendedName>
</protein>
<dbReference type="Gene3D" id="1.20.80.10">
    <property type="match status" value="1"/>
</dbReference>
<reference evidence="8" key="1">
    <citation type="submission" date="2022-11" db="UniProtKB">
        <authorList>
            <consortium name="WormBaseParasite"/>
        </authorList>
    </citation>
    <scope>IDENTIFICATION</scope>
</reference>
<dbReference type="Proteomes" id="UP000887566">
    <property type="component" value="Unplaced"/>
</dbReference>
<dbReference type="CDD" id="cd17100">
    <property type="entry name" value="FERM_F1_PTPN3_like"/>
    <property type="match status" value="1"/>
</dbReference>
<dbReference type="SMART" id="SM00295">
    <property type="entry name" value="B41"/>
    <property type="match status" value="1"/>
</dbReference>
<evidence type="ECO:0000256" key="3">
    <source>
        <dbReference type="ARBA" id="ARBA00022025"/>
    </source>
</evidence>
<dbReference type="InterPro" id="IPR019748">
    <property type="entry name" value="FERM_central"/>
</dbReference>
<dbReference type="GO" id="GO:0005737">
    <property type="term" value="C:cytoplasm"/>
    <property type="evidence" value="ECO:0007669"/>
    <property type="project" value="UniProtKB-SubCell"/>
</dbReference>
<dbReference type="GO" id="GO:0005912">
    <property type="term" value="C:adherens junction"/>
    <property type="evidence" value="ECO:0007669"/>
    <property type="project" value="UniProtKB-SubCell"/>
</dbReference>
<evidence type="ECO:0000256" key="1">
    <source>
        <dbReference type="ARBA" id="ARBA00004496"/>
    </source>
</evidence>
<dbReference type="Pfam" id="PF09379">
    <property type="entry name" value="FERM_N"/>
    <property type="match status" value="1"/>
</dbReference>
<dbReference type="InterPro" id="IPR011993">
    <property type="entry name" value="PH-like_dom_sf"/>
</dbReference>